<proteinExistence type="predicted"/>
<comment type="caution">
    <text evidence="1">The sequence shown here is derived from an EMBL/GenBank/DDBJ whole genome shotgun (WGS) entry which is preliminary data.</text>
</comment>
<dbReference type="EMBL" id="AFQE01000095">
    <property type="protein sequence ID" value="EGQ76396.1"/>
    <property type="molecule type" value="Genomic_DNA"/>
</dbReference>
<dbReference type="AlphaFoldDB" id="A0AA36XK03"/>
<gene>
    <name evidence="1" type="ORF">HMPREF9418_1955</name>
</gene>
<reference evidence="1 2" key="1">
    <citation type="submission" date="2011-05" db="EMBL/GenBank/DDBJ databases">
        <authorList>
            <person name="Muzny D."/>
            <person name="Qin X."/>
            <person name="Deng J."/>
            <person name="Jiang H."/>
            <person name="Liu Y."/>
            <person name="Qu J."/>
            <person name="Song X.-Z."/>
            <person name="Zhang L."/>
            <person name="Thornton R."/>
            <person name="Coyle M."/>
            <person name="Francisco L."/>
            <person name="Jackson L."/>
            <person name="Javaid M."/>
            <person name="Korchina V."/>
            <person name="Kovar C."/>
            <person name="Mata R."/>
            <person name="Mathew T."/>
            <person name="Ngo R."/>
            <person name="Nguyen L."/>
            <person name="Nguyen N."/>
            <person name="Okwuonu G."/>
            <person name="Ongeri F."/>
            <person name="Pham C."/>
            <person name="Simmons D."/>
            <person name="Wilczek-Boney K."/>
            <person name="Hale W."/>
            <person name="Jakkamsetti A."/>
            <person name="Pham P."/>
            <person name="Ruth R."/>
            <person name="San Lucas F."/>
            <person name="Warren J."/>
            <person name="Zhang J."/>
            <person name="Zhao Z."/>
            <person name="Zhou C."/>
            <person name="Zhu D."/>
            <person name="Lee S."/>
            <person name="Bess C."/>
            <person name="Blankenburg K."/>
            <person name="Forbes L."/>
            <person name="Fu Q."/>
            <person name="Gubbala S."/>
            <person name="Hirani K."/>
            <person name="Jayaseelan J.C."/>
            <person name="Lara F."/>
            <person name="Munidasa M."/>
            <person name="Palculict T."/>
            <person name="Patil S."/>
            <person name="Pu L.-L."/>
            <person name="Saada N."/>
            <person name="Tang L."/>
            <person name="Weissenberger G."/>
            <person name="Zhu Y."/>
            <person name="Hemphill L."/>
            <person name="Shang Y."/>
            <person name="Youmans B."/>
            <person name="Ayvaz T."/>
            <person name="Ross M."/>
            <person name="Santibanez J."/>
            <person name="Aqrawi P."/>
            <person name="Gross S."/>
            <person name="Joshi V."/>
            <person name="Fowler G."/>
            <person name="Nazareth L."/>
            <person name="Reid J."/>
            <person name="Worley K."/>
            <person name="Petrosino J."/>
            <person name="Highlander S."/>
            <person name="Gibbs R."/>
        </authorList>
    </citation>
    <scope>NUCLEOTIDE SEQUENCE [LARGE SCALE GENOMIC DNA]</scope>
    <source>
        <strain evidence="1 2">ATCC 33926</strain>
    </source>
</reference>
<dbReference type="Proteomes" id="UP000004982">
    <property type="component" value="Unassembled WGS sequence"/>
</dbReference>
<organism evidence="1 2">
    <name type="scientific">Neisseria macacae ATCC 33926</name>
    <dbReference type="NCBI Taxonomy" id="997348"/>
    <lineage>
        <taxon>Bacteria</taxon>
        <taxon>Pseudomonadati</taxon>
        <taxon>Pseudomonadota</taxon>
        <taxon>Betaproteobacteria</taxon>
        <taxon>Neisseriales</taxon>
        <taxon>Neisseriaceae</taxon>
        <taxon>Neisseria</taxon>
    </lineage>
</organism>
<evidence type="ECO:0000313" key="1">
    <source>
        <dbReference type="EMBL" id="EGQ76396.1"/>
    </source>
</evidence>
<evidence type="ECO:0000313" key="2">
    <source>
        <dbReference type="Proteomes" id="UP000004982"/>
    </source>
</evidence>
<sequence length="58" mass="6854">MFVRPFLFGQEWRQTVRLAVQRCRVLRVLVYVSASFKSPETVFSDDPYPRKTNLTIGF</sequence>
<name>A0AA36XK03_9NEIS</name>
<accession>A0AA36XK03</accession>
<protein>
    <submittedName>
        <fullName evidence="1">NADH-ubiquinone oxidoreductase</fullName>
    </submittedName>
</protein>